<feature type="coiled-coil region" evidence="5">
    <location>
        <begin position="1175"/>
        <end position="1238"/>
    </location>
</feature>
<dbReference type="InterPro" id="IPR001715">
    <property type="entry name" value="CH_dom"/>
</dbReference>
<dbReference type="InterPro" id="IPR041681">
    <property type="entry name" value="PH_9"/>
</dbReference>
<feature type="region of interest" description="Disordered" evidence="6">
    <location>
        <begin position="2436"/>
        <end position="2591"/>
    </location>
</feature>
<keyword evidence="2" id="KW-0117">Actin capping</keyword>
<evidence type="ECO:0000259" key="8">
    <source>
        <dbReference type="PROSITE" id="PS50021"/>
    </source>
</evidence>
<dbReference type="PROSITE" id="PS50003">
    <property type="entry name" value="PH_DOMAIN"/>
    <property type="match status" value="1"/>
</dbReference>
<dbReference type="PANTHER" id="PTHR11915">
    <property type="entry name" value="SPECTRIN/FILAMIN RELATED CYTOSKELETAL PROTEIN"/>
    <property type="match status" value="1"/>
</dbReference>
<feature type="domain" description="Calponin-homology (CH)" evidence="8">
    <location>
        <begin position="56"/>
        <end position="160"/>
    </location>
</feature>
<dbReference type="Gene3D" id="1.10.418.10">
    <property type="entry name" value="Calponin-like domain"/>
    <property type="match status" value="2"/>
</dbReference>
<dbReference type="GO" id="GO:0051693">
    <property type="term" value="P:actin filament capping"/>
    <property type="evidence" value="ECO:0007669"/>
    <property type="project" value="UniProtKB-KW"/>
</dbReference>
<keyword evidence="10" id="KW-1185">Reference proteome</keyword>
<dbReference type="InterPro" id="IPR001589">
    <property type="entry name" value="Actinin_actin-bd_CS"/>
</dbReference>
<dbReference type="SUPFAM" id="SSF50729">
    <property type="entry name" value="PH domain-like"/>
    <property type="match status" value="1"/>
</dbReference>
<dbReference type="InterPro" id="IPR018159">
    <property type="entry name" value="Spectrin/alpha-actinin"/>
</dbReference>
<reference evidence="9" key="1">
    <citation type="submission" date="2019-07" db="EMBL/GenBank/DDBJ databases">
        <title>Annotation for the trematode Paragonimus miyazaki's.</title>
        <authorList>
            <person name="Choi Y.-J."/>
        </authorList>
    </citation>
    <scope>NUCLEOTIDE SEQUENCE</scope>
    <source>
        <strain evidence="9">Japan</strain>
    </source>
</reference>
<dbReference type="Gene3D" id="1.20.58.60">
    <property type="match status" value="10"/>
</dbReference>
<dbReference type="Gene3D" id="2.30.29.30">
    <property type="entry name" value="Pleckstrin-homology domain (PH domain)/Phosphotyrosine-binding domain (PTB)"/>
    <property type="match status" value="1"/>
</dbReference>
<feature type="domain" description="Calponin-homology (CH)" evidence="8">
    <location>
        <begin position="181"/>
        <end position="281"/>
    </location>
</feature>
<dbReference type="PROSITE" id="PS50021">
    <property type="entry name" value="CH"/>
    <property type="match status" value="2"/>
</dbReference>
<dbReference type="EMBL" id="JTDE01000506">
    <property type="protein sequence ID" value="KAF7261054.1"/>
    <property type="molecule type" value="Genomic_DNA"/>
</dbReference>
<keyword evidence="4" id="KW-0009">Actin-binding</keyword>
<feature type="domain" description="PH" evidence="7">
    <location>
        <begin position="2608"/>
        <end position="2723"/>
    </location>
</feature>
<comment type="caution">
    <text evidence="9">The sequence shown here is derived from an EMBL/GenBank/DDBJ whole genome shotgun (WGS) entry which is preliminary data.</text>
</comment>
<evidence type="ECO:0000313" key="10">
    <source>
        <dbReference type="Proteomes" id="UP000822476"/>
    </source>
</evidence>
<dbReference type="Pfam" id="PF00307">
    <property type="entry name" value="CH"/>
    <property type="match status" value="2"/>
</dbReference>
<dbReference type="InterPro" id="IPR002017">
    <property type="entry name" value="Spectrin_repeat"/>
</dbReference>
<dbReference type="CDD" id="cd21248">
    <property type="entry name" value="CH_SPTB_like_rpt2"/>
    <property type="match status" value="1"/>
</dbReference>
<keyword evidence="3" id="KW-0677">Repeat</keyword>
<name>A0A8S9Z2U3_9TREM</name>
<comment type="similarity">
    <text evidence="1">Belongs to the spectrin family.</text>
</comment>
<dbReference type="Pfam" id="PF00435">
    <property type="entry name" value="Spectrin"/>
    <property type="match status" value="8"/>
</dbReference>
<dbReference type="SUPFAM" id="SSF46966">
    <property type="entry name" value="Spectrin repeat"/>
    <property type="match status" value="15"/>
</dbReference>
<dbReference type="CDD" id="cd00176">
    <property type="entry name" value="SPEC"/>
    <property type="match status" value="7"/>
</dbReference>
<dbReference type="SUPFAM" id="SSF47576">
    <property type="entry name" value="Calponin-homology domain, CH-domain"/>
    <property type="match status" value="1"/>
</dbReference>
<dbReference type="SMART" id="SM00033">
    <property type="entry name" value="CH"/>
    <property type="match status" value="2"/>
</dbReference>
<feature type="compositionally biased region" description="Low complexity" evidence="6">
    <location>
        <begin position="2563"/>
        <end position="2585"/>
    </location>
</feature>
<dbReference type="GO" id="GO:0016020">
    <property type="term" value="C:membrane"/>
    <property type="evidence" value="ECO:0007669"/>
    <property type="project" value="UniProtKB-ARBA"/>
</dbReference>
<dbReference type="FunFam" id="1.10.418.10:FF:000001">
    <property type="entry name" value="Actinin alpha 1"/>
    <property type="match status" value="1"/>
</dbReference>
<dbReference type="PROSITE" id="PS00020">
    <property type="entry name" value="ACTININ_2"/>
    <property type="match status" value="1"/>
</dbReference>
<evidence type="ECO:0000259" key="7">
    <source>
        <dbReference type="PROSITE" id="PS50003"/>
    </source>
</evidence>
<feature type="compositionally biased region" description="Polar residues" evidence="6">
    <location>
        <begin position="2456"/>
        <end position="2472"/>
    </location>
</feature>
<dbReference type="SMART" id="SM00150">
    <property type="entry name" value="SPEC"/>
    <property type="match status" value="14"/>
</dbReference>
<dbReference type="FunFam" id="1.10.418.10:FF:000004">
    <property type="entry name" value="Spectrin beta chain"/>
    <property type="match status" value="1"/>
</dbReference>
<dbReference type="SMART" id="SM00233">
    <property type="entry name" value="PH"/>
    <property type="match status" value="1"/>
</dbReference>
<evidence type="ECO:0000256" key="1">
    <source>
        <dbReference type="ARBA" id="ARBA00006826"/>
    </source>
</evidence>
<dbReference type="InterPro" id="IPR001849">
    <property type="entry name" value="PH_domain"/>
</dbReference>
<protein>
    <recommendedName>
        <fullName evidence="11">Spectrin beta chain</fullName>
    </recommendedName>
</protein>
<proteinExistence type="inferred from homology"/>
<feature type="region of interest" description="Disordered" evidence="6">
    <location>
        <begin position="2311"/>
        <end position="2342"/>
    </location>
</feature>
<dbReference type="OrthoDB" id="18853at2759"/>
<feature type="coiled-coil region" evidence="5">
    <location>
        <begin position="1496"/>
        <end position="1563"/>
    </location>
</feature>
<evidence type="ECO:0008006" key="11">
    <source>
        <dbReference type="Google" id="ProtNLM"/>
    </source>
</evidence>
<keyword evidence="5" id="KW-0175">Coiled coil</keyword>
<organism evidence="9 10">
    <name type="scientific">Paragonimus skrjabini miyazakii</name>
    <dbReference type="NCBI Taxonomy" id="59628"/>
    <lineage>
        <taxon>Eukaryota</taxon>
        <taxon>Metazoa</taxon>
        <taxon>Spiralia</taxon>
        <taxon>Lophotrochozoa</taxon>
        <taxon>Platyhelminthes</taxon>
        <taxon>Trematoda</taxon>
        <taxon>Digenea</taxon>
        <taxon>Plagiorchiida</taxon>
        <taxon>Troglotremata</taxon>
        <taxon>Troglotrematidae</taxon>
        <taxon>Paragonimus</taxon>
    </lineage>
</organism>
<dbReference type="InterPro" id="IPR036872">
    <property type="entry name" value="CH_dom_sf"/>
</dbReference>
<evidence type="ECO:0000256" key="3">
    <source>
        <dbReference type="ARBA" id="ARBA00022737"/>
    </source>
</evidence>
<sequence>MHVGQVVPVSYHSSAPLNPIHETSERFDFAGSDRSIATSHVYERTRIYTLTVERETVQKKTFTKWANVYLRRVGMEINDLFIDLRDGRILLKLLEVISGDYLPSPTPGRMRIHCLENVDKSLYFLSNLNVHLENVGAHDIVDGNARITLGLLWTIILRFQIQDIAISSAVDGLGLPVGERRYSKDALLLWCQMKTAGYRYVDVQNFTTSWRDGLAFNALIHKHRPDLVNFDNLSQNLESAFLTAEKKLGITRLFDPEDIYVEHPDEKSILTYVVTYYHYFSKLRSETVHVRRAANFITYFQRMQNTLAWYEKCTSELLAWIFKTISWIDSRDFPSTVDELQQQFAEFKEYRLKDKAEKFLEKGNLEMELFMLQAKMRSLNLKVYKPPAGLQVSQVNRAWCALEKSEHARELALRGELIRQRRLLHLFSRFERKAKLRESWTIDNQKLLEQPDYAHDLRTTEAALKKHEALETDVCAYVDRVQIVCQLADELEDSNFFKIQYVISTRNKIKELWETLLAKMRERFSRLEYKRKIFKQLSECNHLKFLIASLLEKLGTDEYGDHLFAVDDLLQRHELFETDIRSLHRSMSVFLRSVDDIPSKSDLTFMVETVTHFQIEQEHKALREAYSQLVSKSEERKHMLQLSKERWELMLDLDEQHSFIESRIGFIKDQAFEDGFSVARLLTRHKAEETELESRRQTLNCIFNRVSFLHESNCPDSEQLMSKMEKVRELWEMLIHAEGEFKQKLLIRKDFQDFLVDCTEAVAWVNEKAEACKNILHKGAQCDSLCQIETLLRHHFETMDVVEGFSSTIERLKSKVNDMLACSEELPFLGEFDKLVNAVNGEGIPRESIGSYQMAVGCKIDDVILLYKNLQRDCMRTRSMLLDAISVHQLFQMASDTYNWIVTKGEYLHSLVSVDLEISTADSRLNTRDRLQGMKAIKLRFNNLEFEMAKTAEQVFKINNVASNLIDGPKEEKQSLFNNEATVERVVSMQNYLNTAWNQLADAMEAARDRLLGDSVYTDLCDECLHTSEWIKDKIRQLESIDTVDGGNLSDALTAQTHLKNIMNDMKAIEARVEDIDSRVGQVISREEVTPEKLQVSQSTDLDLLSKEQPLDTLLQRQVDLTKEWINLKEAVRIRLDRVSGSEEPYIFLAKLDQFSAWLEQMKVELLCGESPYYLQETERRLLAHEQHLLELDERQPEMQELLNDGRAIARKNYDMSHAELEQRLEDLEGEWKLIKTAVAERGALLRCRYSLQYFFSEASLLDVILNHQNAFLSKMEIPTSLDAVLDIQRQHEAFCDSMATCTDRVRSTLEFGTKLAQEDPANRERILDLVDSIGKKSENNCNKAKEIADILKKTTRLYEFYYEVEDLEDWFKDKKEEINLLQKRQTRLTHDRIQVLEQDVEGNRDRGDSVIQMGQQLTEDYPALEEQVRTRLERVHALWDELISMVHGLSTSVNEKEQERNLKESLQKTMAWFQERAGTLSHVPSELAIPDPSALTNLQWSMEEHERNMRQLAEHQACLSDIRAKLERTEKPERRLDLEQSIKHLETNLGQMESQLTTERERLGVLRAASQSFLELQLEAAWVREKLAQIKMIPEYVGIDFSSGRPLGGQQLLRVQQLRRQLKSHQLETDNRRPRMKIACETVERTYCSDIKPSHVSEIDVKQFYELLQDIRQNWTKLVSELDRLRYMLEVDEQVCQFALDAHELEAWLSERELYILATEKPTTEQGVKAALRKHLNNTKTIDRWQSQLVTLRSRARELCGQLKEQTLSTLSDKHRISQLQAYEHTIQSGQARVVHAFESLKSLTSERQLEFDSALSQLQLLREVSELEIWIAEKSVVAVSHELGTDIDHCCVLRDRFLNFVKLTVPDGTGRVSSVNSQCVSLIARGHSDAAAIALAKDSVNEAWADLLELIETRKQLLKAAWDMHHFVGDCQDTEERIMFRIKNLPQPPTADLISGRKQGLSVCQRSHANLLQELECLSDQLTRLSKTAKLLFPRYAGTQEEQLKARYDRVQASWQRLHTTVESRNSVLKLAGQIHRLSKTAKQLFPRYAGTQEEQLKARYDRVQASWQRLHTTVESRNSVLKLAGQIHRFLMSARELIMWLEMTRDQMEAKERPRDTHGVEVLINEHLLLKGELEARSKSIDACLDLGRGLLQMEPPVTSSKDDSDTLVRPIGEVRERCVQLATGHLLVQELWRERWDRLHLLLEVRQFARDASSAEAWLATREIQLEVARRQFGETLSETLTLLGAHYAFEQTLVASSERFNALKRLTTLEIRAMEWKPEEALLKEQEKRDKIRQVVQEFLPQYVKTQTKHTETKSSQAPKLTSIPPSKPQPTTAQRSTLMHTPLAPKAPPITVVKPVPVPVHNNAQPVVMTTDTNVPSTSKRRVTKAHMVLQPKPTAQITPLDEKQVPQPVTRNIFPVNVAVSIPKEVIPGEKSSIESTPSEKPTHRRLSSEATSARQTRKISSSVEQPVEMTGITAGLMSKQHRSKSSGSFQMAKTGHSTSPSQTGLGNSVHQAGSTNSSRASKVTPSASYISPTRPNNFPTKGIDVTSKVSLGQESGSVSSASSSSTESEGRRSTVSSAEEGIEPVAGSSQVIAEQFLTSLPRLEGPVVRKHDLEFGGSPRSKSAGRSWVPLYMVLQSGQLYAYKDYRSRRQKPDETLRGEAPLNLLMAIATVADDYTKRPCVFRLHLHDGREYLFQTANDRAIQRWLDAINESAKRITTSQARSASQLQLPSGTVTLARQARSGSLRFDTPRLSDRRRSLKAFFSLRRKP</sequence>
<evidence type="ECO:0000256" key="5">
    <source>
        <dbReference type="SAM" id="Coils"/>
    </source>
</evidence>
<dbReference type="PRINTS" id="PR00683">
    <property type="entry name" value="SPECTRINPH"/>
</dbReference>
<dbReference type="Proteomes" id="UP000822476">
    <property type="component" value="Unassembled WGS sequence"/>
</dbReference>
<feature type="compositionally biased region" description="Polar residues" evidence="6">
    <location>
        <begin position="2493"/>
        <end position="2547"/>
    </location>
</feature>
<evidence type="ECO:0000256" key="4">
    <source>
        <dbReference type="ARBA" id="ARBA00023203"/>
    </source>
</evidence>
<evidence type="ECO:0000313" key="9">
    <source>
        <dbReference type="EMBL" id="KAF7261054.1"/>
    </source>
</evidence>
<dbReference type="GO" id="GO:0005543">
    <property type="term" value="F:phospholipid binding"/>
    <property type="evidence" value="ECO:0007669"/>
    <property type="project" value="InterPro"/>
</dbReference>
<gene>
    <name evidence="9" type="ORF">EG68_01466</name>
</gene>
<dbReference type="PROSITE" id="PS00019">
    <property type="entry name" value="ACTININ_1"/>
    <property type="match status" value="1"/>
</dbReference>
<evidence type="ECO:0000256" key="6">
    <source>
        <dbReference type="SAM" id="MobiDB-lite"/>
    </source>
</evidence>
<dbReference type="InterPro" id="IPR011993">
    <property type="entry name" value="PH-like_dom_sf"/>
</dbReference>
<dbReference type="GO" id="GO:0003779">
    <property type="term" value="F:actin binding"/>
    <property type="evidence" value="ECO:0007669"/>
    <property type="project" value="UniProtKB-KW"/>
</dbReference>
<dbReference type="Pfam" id="PF15410">
    <property type="entry name" value="PH_9"/>
    <property type="match status" value="1"/>
</dbReference>
<accession>A0A8S9Z2U3</accession>
<dbReference type="InterPro" id="IPR001605">
    <property type="entry name" value="PH_dom-spectrin-type"/>
</dbReference>
<evidence type="ECO:0000256" key="2">
    <source>
        <dbReference type="ARBA" id="ARBA00022467"/>
    </source>
</evidence>